<dbReference type="GeneID" id="36521350"/>
<organism evidence="2 3">
    <name type="scientific">Aspergillus candidus</name>
    <dbReference type="NCBI Taxonomy" id="41067"/>
    <lineage>
        <taxon>Eukaryota</taxon>
        <taxon>Fungi</taxon>
        <taxon>Dikarya</taxon>
        <taxon>Ascomycota</taxon>
        <taxon>Pezizomycotina</taxon>
        <taxon>Eurotiomycetes</taxon>
        <taxon>Eurotiomycetidae</taxon>
        <taxon>Eurotiales</taxon>
        <taxon>Aspergillaceae</taxon>
        <taxon>Aspergillus</taxon>
        <taxon>Aspergillus subgen. Circumdati</taxon>
    </lineage>
</organism>
<evidence type="ECO:0000313" key="2">
    <source>
        <dbReference type="EMBL" id="PLB39654.1"/>
    </source>
</evidence>
<dbReference type="EMBL" id="KZ559128">
    <property type="protein sequence ID" value="PLB39654.1"/>
    <property type="molecule type" value="Genomic_DNA"/>
</dbReference>
<proteinExistence type="predicted"/>
<dbReference type="Proteomes" id="UP000234585">
    <property type="component" value="Unassembled WGS sequence"/>
</dbReference>
<keyword evidence="3" id="KW-1185">Reference proteome</keyword>
<dbReference type="AlphaFoldDB" id="A0A2I2FG93"/>
<sequence>MTGAWNRFLYQLYRRSRPVLCTFCWNSLPILWFCRVSNTRRCVVQYQHHLPPPPHLPFWTLPGAVGGGRGWAKRGQTREISGTPRDTHRHRVTRGSARKLPPVQWVTTGDSYDLCTGQGEYALRFCLAEVNIRSCSPLLHMVACKPSRDTPLPDSGWNSRGSLSRDGDEWHWTNRR</sequence>
<evidence type="ECO:0000313" key="3">
    <source>
        <dbReference type="Proteomes" id="UP000234585"/>
    </source>
</evidence>
<feature type="region of interest" description="Disordered" evidence="1">
    <location>
        <begin position="150"/>
        <end position="176"/>
    </location>
</feature>
<evidence type="ECO:0000256" key="1">
    <source>
        <dbReference type="SAM" id="MobiDB-lite"/>
    </source>
</evidence>
<reference evidence="2 3" key="1">
    <citation type="submission" date="2017-12" db="EMBL/GenBank/DDBJ databases">
        <authorList>
            <consortium name="DOE Joint Genome Institute"/>
            <person name="Haridas S."/>
            <person name="Kjaerbolling I."/>
            <person name="Vesth T.C."/>
            <person name="Frisvad J.C."/>
            <person name="Nybo J.L."/>
            <person name="Theobald S."/>
            <person name="Kuo A."/>
            <person name="Bowyer P."/>
            <person name="Matsuda Y."/>
            <person name="Mondo S."/>
            <person name="Lyhne E.K."/>
            <person name="Kogle M.E."/>
            <person name="Clum A."/>
            <person name="Lipzen A."/>
            <person name="Salamov A."/>
            <person name="Ngan C.Y."/>
            <person name="Daum C."/>
            <person name="Chiniquy J."/>
            <person name="Barry K."/>
            <person name="LaButti K."/>
            <person name="Simmons B.A."/>
            <person name="Magnuson J.K."/>
            <person name="Mortensen U.H."/>
            <person name="Larsen T.O."/>
            <person name="Grigoriev I.V."/>
            <person name="Baker S.E."/>
            <person name="Andersen M.R."/>
            <person name="Nordberg H.P."/>
            <person name="Cantor M.N."/>
            <person name="Hua S.X."/>
        </authorList>
    </citation>
    <scope>NUCLEOTIDE SEQUENCE [LARGE SCALE GENOMIC DNA]</scope>
    <source>
        <strain evidence="2 3">CBS 102.13</strain>
    </source>
</reference>
<protein>
    <submittedName>
        <fullName evidence="2">Uncharacterized protein</fullName>
    </submittedName>
</protein>
<feature type="compositionally biased region" description="Basic and acidic residues" evidence="1">
    <location>
        <begin position="163"/>
        <end position="176"/>
    </location>
</feature>
<dbReference type="RefSeq" id="XP_024673666.1">
    <property type="nucleotide sequence ID" value="XM_024814190.1"/>
</dbReference>
<name>A0A2I2FG93_ASPCN</name>
<gene>
    <name evidence="2" type="ORF">BDW47DRAFT_11256</name>
</gene>
<accession>A0A2I2FG93</accession>